<comment type="caution">
    <text evidence="3">The sequence shown here is derived from an EMBL/GenBank/DDBJ whole genome shotgun (WGS) entry which is preliminary data.</text>
</comment>
<gene>
    <name evidence="3" type="ORF">F3Y22_tig00113072pilonHSYRG00006</name>
</gene>
<evidence type="ECO:0000313" key="4">
    <source>
        <dbReference type="Proteomes" id="UP000436088"/>
    </source>
</evidence>
<keyword evidence="4" id="KW-1185">Reference proteome</keyword>
<reference evidence="3" key="1">
    <citation type="submission" date="2019-09" db="EMBL/GenBank/DDBJ databases">
        <title>Draft genome information of white flower Hibiscus syriacus.</title>
        <authorList>
            <person name="Kim Y.-M."/>
        </authorList>
    </citation>
    <scope>NUCLEOTIDE SEQUENCE [LARGE SCALE GENOMIC DNA]</scope>
    <source>
        <strain evidence="3">YM2019G1</strain>
    </source>
</reference>
<dbReference type="InterPro" id="IPR051343">
    <property type="entry name" value="G-type_lectin_kinases/EP1-like"/>
</dbReference>
<dbReference type="EMBL" id="VEPZ02001687">
    <property type="protein sequence ID" value="KAE8663196.1"/>
    <property type="molecule type" value="Genomic_DNA"/>
</dbReference>
<dbReference type="Proteomes" id="UP000436088">
    <property type="component" value="Unassembled WGS sequence"/>
</dbReference>
<dbReference type="PANTHER" id="PTHR47976">
    <property type="entry name" value="G-TYPE LECTIN S-RECEPTOR-LIKE SERINE/THREONINE-PROTEIN KINASE SD2-5"/>
    <property type="match status" value="1"/>
</dbReference>
<dbReference type="InterPro" id="IPR036426">
    <property type="entry name" value="Bulb-type_lectin_dom_sf"/>
</dbReference>
<keyword evidence="2" id="KW-1015">Disulfide bond</keyword>
<evidence type="ECO:0000313" key="3">
    <source>
        <dbReference type="EMBL" id="KAE8663196.1"/>
    </source>
</evidence>
<evidence type="ECO:0000256" key="2">
    <source>
        <dbReference type="ARBA" id="ARBA00023157"/>
    </source>
</evidence>
<protein>
    <submittedName>
        <fullName evidence="3">DNA binding protein</fullName>
    </submittedName>
</protein>
<dbReference type="AlphaFoldDB" id="A0A6A2XMG4"/>
<evidence type="ECO:0000256" key="1">
    <source>
        <dbReference type="ARBA" id="ARBA00022729"/>
    </source>
</evidence>
<keyword evidence="1" id="KW-0732">Signal</keyword>
<sequence>MELPVPKVCSWTWKKLLGLRSAAMQFVNQDTGRWGSWEGLRLEILGRGFNASVRRLLNWRIEVGTWRQEVSWAIERLEAIQVGHRVSIAVPLEYNDGFIGRAFLMDYTNQVEPSFRVALSAENKGRYSCSLEVFLGDVKGPKDRVGWFTGTSRQGVERLQILRTGNLVLVDILNLIKGQSFNFPTDVMLWGQRLDVSTWLTSFPRNSTWFYTFEIGYDRVALYLNSGKSKYSYWEFKPSKNRNITFVELGSKGLELFNDNHKKNGAYRFVEASFQALNSTCDLPLACKPYGICTLSNACSCIPLLTREKDMVFDCNNEGISGHFFGRTQSEMTPFNSSMCKPVLE</sequence>
<organism evidence="3 4">
    <name type="scientific">Hibiscus syriacus</name>
    <name type="common">Rose of Sharon</name>
    <dbReference type="NCBI Taxonomy" id="106335"/>
    <lineage>
        <taxon>Eukaryota</taxon>
        <taxon>Viridiplantae</taxon>
        <taxon>Streptophyta</taxon>
        <taxon>Embryophyta</taxon>
        <taxon>Tracheophyta</taxon>
        <taxon>Spermatophyta</taxon>
        <taxon>Magnoliopsida</taxon>
        <taxon>eudicotyledons</taxon>
        <taxon>Gunneridae</taxon>
        <taxon>Pentapetalae</taxon>
        <taxon>rosids</taxon>
        <taxon>malvids</taxon>
        <taxon>Malvales</taxon>
        <taxon>Malvaceae</taxon>
        <taxon>Malvoideae</taxon>
        <taxon>Hibiscus</taxon>
    </lineage>
</organism>
<accession>A0A6A2XMG4</accession>
<dbReference type="PANTHER" id="PTHR47976:SF120">
    <property type="entry name" value="G-TYPE LECTIN S-RECEPTOR-LIKE SERINE_THREONINE-PROTEIN KINASE SD2-5"/>
    <property type="match status" value="1"/>
</dbReference>
<dbReference type="SUPFAM" id="SSF51110">
    <property type="entry name" value="alpha-D-mannose-specific plant lectins"/>
    <property type="match status" value="1"/>
</dbReference>
<name>A0A6A2XMG4_HIBSY</name>
<proteinExistence type="predicted"/>